<dbReference type="GO" id="GO:0006352">
    <property type="term" value="P:DNA-templated transcription initiation"/>
    <property type="evidence" value="ECO:0007669"/>
    <property type="project" value="InterPro"/>
</dbReference>
<accession>A0A3D3RCH3</accession>
<evidence type="ECO:0000259" key="6">
    <source>
        <dbReference type="Pfam" id="PF04545"/>
    </source>
</evidence>
<dbReference type="InterPro" id="IPR013325">
    <property type="entry name" value="RNA_pol_sigma_r2"/>
</dbReference>
<dbReference type="Proteomes" id="UP000263642">
    <property type="component" value="Unassembled WGS sequence"/>
</dbReference>
<evidence type="ECO:0000256" key="1">
    <source>
        <dbReference type="ARBA" id="ARBA00010641"/>
    </source>
</evidence>
<protein>
    <recommendedName>
        <fullName evidence="6">RNA polymerase sigma-70 region 4 domain-containing protein</fullName>
    </recommendedName>
</protein>
<dbReference type="EMBL" id="DQAY01000162">
    <property type="protein sequence ID" value="HCO26541.1"/>
    <property type="molecule type" value="Genomic_DNA"/>
</dbReference>
<reference evidence="7 8" key="1">
    <citation type="journal article" date="2018" name="Nat. Biotechnol.">
        <title>A standardized bacterial taxonomy based on genome phylogeny substantially revises the tree of life.</title>
        <authorList>
            <person name="Parks D.H."/>
            <person name="Chuvochina M."/>
            <person name="Waite D.W."/>
            <person name="Rinke C."/>
            <person name="Skarshewski A."/>
            <person name="Chaumeil P.A."/>
            <person name="Hugenholtz P."/>
        </authorList>
    </citation>
    <scope>NUCLEOTIDE SEQUENCE [LARGE SCALE GENOMIC DNA]</scope>
    <source>
        <strain evidence="7">UBA9375</strain>
    </source>
</reference>
<name>A0A3D3RCH3_9PLAN</name>
<evidence type="ECO:0000313" key="8">
    <source>
        <dbReference type="Proteomes" id="UP000263642"/>
    </source>
</evidence>
<keyword evidence="4" id="KW-0238">DNA-binding</keyword>
<evidence type="ECO:0000313" key="7">
    <source>
        <dbReference type="EMBL" id="HCO26541.1"/>
    </source>
</evidence>
<dbReference type="AlphaFoldDB" id="A0A3D3RCH3"/>
<feature type="domain" description="RNA polymerase sigma-70 region 4" evidence="6">
    <location>
        <begin position="134"/>
        <end position="180"/>
    </location>
</feature>
<evidence type="ECO:0000256" key="4">
    <source>
        <dbReference type="ARBA" id="ARBA00023125"/>
    </source>
</evidence>
<dbReference type="InterPro" id="IPR007630">
    <property type="entry name" value="RNA_pol_sigma70_r4"/>
</dbReference>
<keyword evidence="5" id="KW-0804">Transcription</keyword>
<organism evidence="7 8">
    <name type="scientific">Gimesia maris</name>
    <dbReference type="NCBI Taxonomy" id="122"/>
    <lineage>
        <taxon>Bacteria</taxon>
        <taxon>Pseudomonadati</taxon>
        <taxon>Planctomycetota</taxon>
        <taxon>Planctomycetia</taxon>
        <taxon>Planctomycetales</taxon>
        <taxon>Planctomycetaceae</taxon>
        <taxon>Gimesia</taxon>
    </lineage>
</organism>
<keyword evidence="3" id="KW-0731">Sigma factor</keyword>
<dbReference type="Pfam" id="PF04545">
    <property type="entry name" value="Sigma70_r4"/>
    <property type="match status" value="1"/>
</dbReference>
<dbReference type="InterPro" id="IPR036388">
    <property type="entry name" value="WH-like_DNA-bd_sf"/>
</dbReference>
<gene>
    <name evidence="7" type="ORF">DIT97_27325</name>
</gene>
<dbReference type="CDD" id="cd06171">
    <property type="entry name" value="Sigma70_r4"/>
    <property type="match status" value="1"/>
</dbReference>
<dbReference type="GO" id="GO:0003677">
    <property type="term" value="F:DNA binding"/>
    <property type="evidence" value="ECO:0007669"/>
    <property type="project" value="UniProtKB-KW"/>
</dbReference>
<dbReference type="InterPro" id="IPR000943">
    <property type="entry name" value="RNA_pol_sigma70"/>
</dbReference>
<dbReference type="NCBIfam" id="TIGR02937">
    <property type="entry name" value="sigma70-ECF"/>
    <property type="match status" value="1"/>
</dbReference>
<dbReference type="InterPro" id="IPR039425">
    <property type="entry name" value="RNA_pol_sigma-70-like"/>
</dbReference>
<dbReference type="PRINTS" id="PR00046">
    <property type="entry name" value="SIGMA70FCT"/>
</dbReference>
<dbReference type="Gene3D" id="1.10.1740.10">
    <property type="match status" value="1"/>
</dbReference>
<dbReference type="GO" id="GO:0016987">
    <property type="term" value="F:sigma factor activity"/>
    <property type="evidence" value="ECO:0007669"/>
    <property type="project" value="UniProtKB-KW"/>
</dbReference>
<dbReference type="SUPFAM" id="SSF88659">
    <property type="entry name" value="Sigma3 and sigma4 domains of RNA polymerase sigma factors"/>
    <property type="match status" value="1"/>
</dbReference>
<dbReference type="SUPFAM" id="SSF88946">
    <property type="entry name" value="Sigma2 domain of RNA polymerase sigma factors"/>
    <property type="match status" value="1"/>
</dbReference>
<evidence type="ECO:0000256" key="5">
    <source>
        <dbReference type="ARBA" id="ARBA00023163"/>
    </source>
</evidence>
<dbReference type="Gene3D" id="1.10.10.10">
    <property type="entry name" value="Winged helix-like DNA-binding domain superfamily/Winged helix DNA-binding domain"/>
    <property type="match status" value="1"/>
</dbReference>
<proteinExistence type="inferred from homology"/>
<dbReference type="InterPro" id="IPR014284">
    <property type="entry name" value="RNA_pol_sigma-70_dom"/>
</dbReference>
<comment type="similarity">
    <text evidence="1">Belongs to the sigma-70 factor family. ECF subfamily.</text>
</comment>
<evidence type="ECO:0000256" key="2">
    <source>
        <dbReference type="ARBA" id="ARBA00023015"/>
    </source>
</evidence>
<dbReference type="InterPro" id="IPR013324">
    <property type="entry name" value="RNA_pol_sigma_r3/r4-like"/>
</dbReference>
<comment type="caution">
    <text evidence="7">The sequence shown here is derived from an EMBL/GenBank/DDBJ whole genome shotgun (WGS) entry which is preliminary data.</text>
</comment>
<dbReference type="PANTHER" id="PTHR43133">
    <property type="entry name" value="RNA POLYMERASE ECF-TYPE SIGMA FACTO"/>
    <property type="match status" value="1"/>
</dbReference>
<evidence type="ECO:0000256" key="3">
    <source>
        <dbReference type="ARBA" id="ARBA00023082"/>
    </source>
</evidence>
<keyword evidence="2" id="KW-0805">Transcription regulation</keyword>
<dbReference type="PANTHER" id="PTHR43133:SF8">
    <property type="entry name" value="RNA POLYMERASE SIGMA FACTOR HI_1459-RELATED"/>
    <property type="match status" value="1"/>
</dbReference>
<sequence>MKLETISTTLIQRASEGDPAASNRLMELSAWLLLRMTSRIIANKEDAEDVVQEALTAVFEIMSKENLRLKYGRHSYIRLLKTCLRNVSSNRFRKKQVIATGGTDNLNHIHNLIDDSIETVEEKRDIAEGVIEFAGLTDKEKQVLRLFFLSGMTTREIAEQLQTTTANIRQIQSRALRKIRDLLGEDL</sequence>